<organism evidence="1">
    <name type="scientific">marine sediment metagenome</name>
    <dbReference type="NCBI Taxonomy" id="412755"/>
    <lineage>
        <taxon>unclassified sequences</taxon>
        <taxon>metagenomes</taxon>
        <taxon>ecological metagenomes</taxon>
    </lineage>
</organism>
<dbReference type="AlphaFoldDB" id="A0A0F9RD00"/>
<comment type="caution">
    <text evidence="1">The sequence shown here is derived from an EMBL/GenBank/DDBJ whole genome shotgun (WGS) entry which is preliminary data.</text>
</comment>
<gene>
    <name evidence="1" type="ORF">LCGC14_0663870</name>
</gene>
<evidence type="ECO:0000313" key="1">
    <source>
        <dbReference type="EMBL" id="KKN47357.1"/>
    </source>
</evidence>
<sequence>MCSCAALRNDAFRGCSNDFPHGLEMLSDHVAGHDAAEDVDEASLHTLHLRAVVAALAEVVQRR</sequence>
<accession>A0A0F9RD00</accession>
<proteinExistence type="predicted"/>
<dbReference type="EMBL" id="LAZR01001281">
    <property type="protein sequence ID" value="KKN47357.1"/>
    <property type="molecule type" value="Genomic_DNA"/>
</dbReference>
<reference evidence="1" key="1">
    <citation type="journal article" date="2015" name="Nature">
        <title>Complex archaea that bridge the gap between prokaryotes and eukaryotes.</title>
        <authorList>
            <person name="Spang A."/>
            <person name="Saw J.H."/>
            <person name="Jorgensen S.L."/>
            <person name="Zaremba-Niedzwiedzka K."/>
            <person name="Martijn J."/>
            <person name="Lind A.E."/>
            <person name="van Eijk R."/>
            <person name="Schleper C."/>
            <person name="Guy L."/>
            <person name="Ettema T.J."/>
        </authorList>
    </citation>
    <scope>NUCLEOTIDE SEQUENCE</scope>
</reference>
<name>A0A0F9RD00_9ZZZZ</name>
<protein>
    <submittedName>
        <fullName evidence="1">Uncharacterized protein</fullName>
    </submittedName>
</protein>